<keyword evidence="1" id="KW-0812">Transmembrane</keyword>
<accession>A0A8J9VG32</accession>
<evidence type="ECO:0000313" key="3">
    <source>
        <dbReference type="EMBL" id="CAH1233592.1"/>
    </source>
</evidence>
<organism evidence="3 4">
    <name type="scientific">Branchiostoma lanceolatum</name>
    <name type="common">Common lancelet</name>
    <name type="synonym">Amphioxus lanceolatum</name>
    <dbReference type="NCBI Taxonomy" id="7740"/>
    <lineage>
        <taxon>Eukaryota</taxon>
        <taxon>Metazoa</taxon>
        <taxon>Chordata</taxon>
        <taxon>Cephalochordata</taxon>
        <taxon>Leptocardii</taxon>
        <taxon>Amphioxiformes</taxon>
        <taxon>Branchiostomatidae</taxon>
        <taxon>Branchiostoma</taxon>
    </lineage>
</organism>
<dbReference type="GO" id="GO:0005576">
    <property type="term" value="C:extracellular region"/>
    <property type="evidence" value="ECO:0007669"/>
    <property type="project" value="TreeGrafter"/>
</dbReference>
<evidence type="ECO:0000259" key="2">
    <source>
        <dbReference type="Pfam" id="PF12260"/>
    </source>
</evidence>
<dbReference type="InterPro" id="IPR011009">
    <property type="entry name" value="Kinase-like_dom_sf"/>
</dbReference>
<dbReference type="GO" id="GO:0001501">
    <property type="term" value="P:skeletal system development"/>
    <property type="evidence" value="ECO:0007669"/>
    <property type="project" value="TreeGrafter"/>
</dbReference>
<dbReference type="SUPFAM" id="SSF56112">
    <property type="entry name" value="Protein kinase-like (PK-like)"/>
    <property type="match status" value="1"/>
</dbReference>
<dbReference type="GO" id="GO:0004715">
    <property type="term" value="F:non-membrane spanning protein tyrosine kinase activity"/>
    <property type="evidence" value="ECO:0007669"/>
    <property type="project" value="InterPro"/>
</dbReference>
<dbReference type="Pfam" id="PF12260">
    <property type="entry name" value="PIP49_C"/>
    <property type="match status" value="1"/>
</dbReference>
<protein>
    <submittedName>
        <fullName evidence="3">PKDCC protein</fullName>
    </submittedName>
</protein>
<gene>
    <name evidence="3" type="primary">PKDCC</name>
    <name evidence="3" type="ORF">BLAG_LOCUS2304</name>
</gene>
<keyword evidence="4" id="KW-1185">Reference proteome</keyword>
<name>A0A8J9VG32_BRALA</name>
<dbReference type="Gene3D" id="1.10.510.10">
    <property type="entry name" value="Transferase(Phosphotransferase) domain 1"/>
    <property type="match status" value="1"/>
</dbReference>
<dbReference type="AlphaFoldDB" id="A0A8J9VG32"/>
<sequence length="868" mass="97154">MLFSYRSVITSSRKAIGRKCLLFPLLFLIVYLLLHLQLGSFPSIWDSKNSYRTEDKWRHVSRLQSLVSRLNEQLLDAVAERDFLHEKVSFIVGNLSQGKHLEDLDLDLDSVLFGLNVAGGKPAWKSRQHSMWGCRDIDAIQITGIVKIGGKLVAKGLYGTEVVAVKSVNVDVPEVEKCLAAKKYIKKDDCFLLSSFKLIKEILLLQELTHPNVVRMLGYCVRGEGTNQDAGVTLVTEIGAPVQDYGLEMLPWKQRLKICLDFASLLRVLQRSSMGDLLMANFTDSLFMMSEGSIRLVGVGSLVGTEPACTSHTDCQLDGMDARSPCSNSRCKDYNSKTNLRNVHHYFLRPLLASSAPEQVAHKVQDLLWELDSLTLDAQELLEKLLRIYKDEDEEKATEAPHPIIPAVSSQHDQVPNQVQEKAPNVHGYIKLENSDFQAKFDYPCPNSRADWGCVLTAQGLEDAIDKCEKDLRCMAFVSIPHHSVEGWLTIFLKNGASDPAANQGTTIYIKPQSGGGSRLQPAVNQTTGQKHSANQKSVLQPRPCVWEELQAQRDLRGRREERLMRDCGWKGLTDEKWASILANSSLTSADNFQHPAGGKAIPGGQLTLTLKDRQDQVFKAMFMSKTGPEEFHLSQLLVYQLDRLMGLYQMVPTFSHYLRKAELQAVGLVQTVGTLRDNFAQLKDSSGGVTGTMSAQVSAPVSVKTHLTVPSLVELTQAVTPMGTEQRDDLEYILLSWLARLPLPTSLYGIRGRRLLLTKADAAFQGSTENQEKLLHYLHNCHFPQHLYLVLDTARDRRCSLAQQVFQQVKNALPPSHSQDLHIGQYSMESLISTMDRDMNRLLDLMDTCIDKFGKDVVLYQEAMKTG</sequence>
<proteinExistence type="predicted"/>
<dbReference type="Proteomes" id="UP000838412">
    <property type="component" value="Chromosome 1"/>
</dbReference>
<dbReference type="PANTHER" id="PTHR46448:SF1">
    <property type="entry name" value="PROTEIN KINASE DOMAIN-CONTAINING PROTEIN"/>
    <property type="match status" value="1"/>
</dbReference>
<dbReference type="InterPro" id="IPR042983">
    <property type="entry name" value="PKDCC"/>
</dbReference>
<dbReference type="EMBL" id="OV696686">
    <property type="protein sequence ID" value="CAH1233592.1"/>
    <property type="molecule type" value="Genomic_DNA"/>
</dbReference>
<reference evidence="3" key="1">
    <citation type="submission" date="2022-01" db="EMBL/GenBank/DDBJ databases">
        <authorList>
            <person name="Braso-Vives M."/>
        </authorList>
    </citation>
    <scope>NUCLEOTIDE SEQUENCE</scope>
</reference>
<feature type="transmembrane region" description="Helical" evidence="1">
    <location>
        <begin position="21"/>
        <end position="45"/>
    </location>
</feature>
<keyword evidence="1" id="KW-1133">Transmembrane helix</keyword>
<evidence type="ECO:0000256" key="1">
    <source>
        <dbReference type="SAM" id="Phobius"/>
    </source>
</evidence>
<evidence type="ECO:0000313" key="4">
    <source>
        <dbReference type="Proteomes" id="UP000838412"/>
    </source>
</evidence>
<dbReference type="OrthoDB" id="4062651at2759"/>
<dbReference type="PANTHER" id="PTHR46448">
    <property type="entry name" value="PROTEIN KINASE DOMAIN-CONTAINING PROTEIN"/>
    <property type="match status" value="1"/>
</dbReference>
<keyword evidence="1" id="KW-0472">Membrane</keyword>
<dbReference type="InterPro" id="IPR022049">
    <property type="entry name" value="FAM69_kinase_dom"/>
</dbReference>
<feature type="domain" description="FAM69 protein-kinase" evidence="2">
    <location>
        <begin position="201"/>
        <end position="368"/>
    </location>
</feature>